<evidence type="ECO:0000313" key="2">
    <source>
        <dbReference type="Proteomes" id="UP000677054"/>
    </source>
</evidence>
<proteinExistence type="predicted"/>
<organism evidence="1">
    <name type="scientific">Darwinula stevensoni</name>
    <dbReference type="NCBI Taxonomy" id="69355"/>
    <lineage>
        <taxon>Eukaryota</taxon>
        <taxon>Metazoa</taxon>
        <taxon>Ecdysozoa</taxon>
        <taxon>Arthropoda</taxon>
        <taxon>Crustacea</taxon>
        <taxon>Oligostraca</taxon>
        <taxon>Ostracoda</taxon>
        <taxon>Podocopa</taxon>
        <taxon>Podocopida</taxon>
        <taxon>Darwinulocopina</taxon>
        <taxon>Darwinuloidea</taxon>
        <taxon>Darwinulidae</taxon>
        <taxon>Darwinula</taxon>
    </lineage>
</organism>
<dbReference type="EMBL" id="CAJPEV010000170">
    <property type="protein sequence ID" value="CAG0881770.1"/>
    <property type="molecule type" value="Genomic_DNA"/>
</dbReference>
<dbReference type="AlphaFoldDB" id="A0A7R9A3P8"/>
<keyword evidence="2" id="KW-1185">Reference proteome</keyword>
<dbReference type="EMBL" id="LR899687">
    <property type="protein sequence ID" value="CAD7241739.1"/>
    <property type="molecule type" value="Genomic_DNA"/>
</dbReference>
<gene>
    <name evidence="1" type="ORF">DSTB1V02_LOCUS1719</name>
</gene>
<reference evidence="1" key="1">
    <citation type="submission" date="2020-11" db="EMBL/GenBank/DDBJ databases">
        <authorList>
            <person name="Tran Van P."/>
        </authorList>
    </citation>
    <scope>NUCLEOTIDE SEQUENCE</scope>
</reference>
<accession>A0A7R9A3P8</accession>
<sequence length="97" mass="11346">MVREDLRMDVKKLPQVFEDGERPSLLGRISFRGRVDVYWDDHTLPLLWALDRALAKLPPLSRVKDYSKHGNEHERILRGGLQKGEADCEYSVRFCHL</sequence>
<evidence type="ECO:0000313" key="1">
    <source>
        <dbReference type="EMBL" id="CAD7241739.1"/>
    </source>
</evidence>
<name>A0A7R9A3P8_9CRUS</name>
<dbReference type="Proteomes" id="UP000677054">
    <property type="component" value="Unassembled WGS sequence"/>
</dbReference>
<protein>
    <submittedName>
        <fullName evidence="1">Uncharacterized protein</fullName>
    </submittedName>
</protein>